<feature type="compositionally biased region" description="Basic and acidic residues" evidence="1">
    <location>
        <begin position="107"/>
        <end position="126"/>
    </location>
</feature>
<gene>
    <name evidence="2" type="ORF">TRITD_5Bv1G206860</name>
</gene>
<keyword evidence="3" id="KW-1185">Reference proteome</keyword>
<name>A0A9R1ARD1_TRITD</name>
<proteinExistence type="predicted"/>
<evidence type="ECO:0000313" key="3">
    <source>
        <dbReference type="Proteomes" id="UP000324705"/>
    </source>
</evidence>
<protein>
    <submittedName>
        <fullName evidence="2">Uncharacterized protein</fullName>
    </submittedName>
</protein>
<evidence type="ECO:0000256" key="1">
    <source>
        <dbReference type="SAM" id="MobiDB-lite"/>
    </source>
</evidence>
<dbReference type="Proteomes" id="UP000324705">
    <property type="component" value="Chromosome 5B"/>
</dbReference>
<dbReference type="EMBL" id="LT934120">
    <property type="protein sequence ID" value="VAI37341.1"/>
    <property type="molecule type" value="Genomic_DNA"/>
</dbReference>
<accession>A0A9R1ARD1</accession>
<organism evidence="2 3">
    <name type="scientific">Triticum turgidum subsp. durum</name>
    <name type="common">Durum wheat</name>
    <name type="synonym">Triticum durum</name>
    <dbReference type="NCBI Taxonomy" id="4567"/>
    <lineage>
        <taxon>Eukaryota</taxon>
        <taxon>Viridiplantae</taxon>
        <taxon>Streptophyta</taxon>
        <taxon>Embryophyta</taxon>
        <taxon>Tracheophyta</taxon>
        <taxon>Spermatophyta</taxon>
        <taxon>Magnoliopsida</taxon>
        <taxon>Liliopsida</taxon>
        <taxon>Poales</taxon>
        <taxon>Poaceae</taxon>
        <taxon>BOP clade</taxon>
        <taxon>Pooideae</taxon>
        <taxon>Triticodae</taxon>
        <taxon>Triticeae</taxon>
        <taxon>Triticinae</taxon>
        <taxon>Triticum</taxon>
    </lineage>
</organism>
<feature type="compositionally biased region" description="Basic and acidic residues" evidence="1">
    <location>
        <begin position="139"/>
        <end position="148"/>
    </location>
</feature>
<sequence>MVQSACAKHVVFGIPTPPNSGSELSSRKMIFAAMLESTTGSKRQSPDDQDLVLSMNSTSTESLEVRDAMDVSVNCKRVCVERVGTRVGIDGSTFHVTEEVDGGVEVDQDKRREYVGDGKDVGDNTKEATGPGAAGQLTGEHDVARQEP</sequence>
<reference evidence="2 3" key="1">
    <citation type="submission" date="2017-09" db="EMBL/GenBank/DDBJ databases">
        <authorList>
            <consortium name="International Durum Wheat Genome Sequencing Consortium (IDWGSC)"/>
            <person name="Milanesi L."/>
        </authorList>
    </citation>
    <scope>NUCLEOTIDE SEQUENCE [LARGE SCALE GENOMIC DNA]</scope>
    <source>
        <strain evidence="3">cv. Svevo</strain>
    </source>
</reference>
<dbReference type="AlphaFoldDB" id="A0A9R1ARD1"/>
<feature type="region of interest" description="Disordered" evidence="1">
    <location>
        <begin position="104"/>
        <end position="148"/>
    </location>
</feature>
<evidence type="ECO:0000313" key="2">
    <source>
        <dbReference type="EMBL" id="VAI37341.1"/>
    </source>
</evidence>
<dbReference type="Gramene" id="TRITD5Bv1G206860.1">
    <property type="protein sequence ID" value="TRITD5Bv1G206860.1"/>
    <property type="gene ID" value="TRITD5Bv1G206860"/>
</dbReference>